<dbReference type="Proteomes" id="UP000032142">
    <property type="component" value="Unassembled WGS sequence"/>
</dbReference>
<dbReference type="AlphaFoldDB" id="A0A0B0PQ02"/>
<evidence type="ECO:0000313" key="1">
    <source>
        <dbReference type="EMBL" id="KHG28553.1"/>
    </source>
</evidence>
<accession>A0A0B0PQ02</accession>
<proteinExistence type="predicted"/>
<name>A0A0B0PQ02_GOSAR</name>
<gene>
    <name evidence="1" type="ORF">F383_10819</name>
</gene>
<evidence type="ECO:0000313" key="2">
    <source>
        <dbReference type="Proteomes" id="UP000032142"/>
    </source>
</evidence>
<dbReference type="EMBL" id="KN445425">
    <property type="protein sequence ID" value="KHG28553.1"/>
    <property type="molecule type" value="Genomic_DNA"/>
</dbReference>
<reference evidence="2" key="1">
    <citation type="submission" date="2014-09" db="EMBL/GenBank/DDBJ databases">
        <authorList>
            <person name="Mudge J."/>
            <person name="Ramaraj T."/>
            <person name="Lindquist I.E."/>
            <person name="Bharti A.K."/>
            <person name="Sundararajan A."/>
            <person name="Cameron C.T."/>
            <person name="Woodward J.E."/>
            <person name="May G.D."/>
            <person name="Brubaker C."/>
            <person name="Broadhvest J."/>
            <person name="Wilkins T.A."/>
        </authorList>
    </citation>
    <scope>NUCLEOTIDE SEQUENCE</scope>
    <source>
        <strain evidence="2">cv. AKA8401</strain>
    </source>
</reference>
<organism evidence="1 2">
    <name type="scientific">Gossypium arboreum</name>
    <name type="common">Tree cotton</name>
    <name type="synonym">Gossypium nanking</name>
    <dbReference type="NCBI Taxonomy" id="29729"/>
    <lineage>
        <taxon>Eukaryota</taxon>
        <taxon>Viridiplantae</taxon>
        <taxon>Streptophyta</taxon>
        <taxon>Embryophyta</taxon>
        <taxon>Tracheophyta</taxon>
        <taxon>Spermatophyta</taxon>
        <taxon>Magnoliopsida</taxon>
        <taxon>eudicotyledons</taxon>
        <taxon>Gunneridae</taxon>
        <taxon>Pentapetalae</taxon>
        <taxon>rosids</taxon>
        <taxon>malvids</taxon>
        <taxon>Malvales</taxon>
        <taxon>Malvaceae</taxon>
        <taxon>Malvoideae</taxon>
        <taxon>Gossypium</taxon>
    </lineage>
</organism>
<sequence length="38" mass="4630">MKNHVKLYPIQVSVICYEIQKRKVSMYHITICEIYDNK</sequence>
<protein>
    <submittedName>
        <fullName evidence="1">Uncharacterized protein</fullName>
    </submittedName>
</protein>
<keyword evidence="2" id="KW-1185">Reference proteome</keyword>